<dbReference type="InterPro" id="IPR011604">
    <property type="entry name" value="PDDEXK-like_dom_sf"/>
</dbReference>
<reference evidence="3 4" key="1">
    <citation type="submission" date="2014-03" db="EMBL/GenBank/DDBJ databases">
        <title>Genome sequence of Clostridium litorale W6, DSM 5388.</title>
        <authorList>
            <person name="Poehlein A."/>
            <person name="Jagirdar A."/>
            <person name="Khonsari B."/>
            <person name="Chibani C.M."/>
            <person name="Gutierrez Gutierrez D.A."/>
            <person name="Davydova E."/>
            <person name="Alghaithi H.S."/>
            <person name="Nair K.P."/>
            <person name="Dhamotharan K."/>
            <person name="Chandran L."/>
            <person name="G W."/>
            <person name="Daniel R."/>
        </authorList>
    </citation>
    <scope>NUCLEOTIDE SEQUENCE [LARGE SCALE GENOMIC DNA]</scope>
    <source>
        <strain evidence="3 4">W6</strain>
    </source>
</reference>
<dbReference type="PANTHER" id="PTHR37168:SF1">
    <property type="entry name" value="CRISPR-ASSOCIATED EXONUCLEASE CAS4"/>
    <property type="match status" value="1"/>
</dbReference>
<protein>
    <submittedName>
        <fullName evidence="3">CRISPR-associated exonuclease Cas4</fullName>
        <ecNumber evidence="3">3.1.-.-</ecNumber>
    </submittedName>
</protein>
<accession>A0A069RNF6</accession>
<evidence type="ECO:0000256" key="1">
    <source>
        <dbReference type="ARBA" id="ARBA00022801"/>
    </source>
</evidence>
<evidence type="ECO:0000313" key="3">
    <source>
        <dbReference type="EMBL" id="KDR95717.1"/>
    </source>
</evidence>
<gene>
    <name evidence="3" type="primary">cas4</name>
    <name evidence="3" type="ORF">CLIT_10c04440</name>
</gene>
<dbReference type="InterPro" id="IPR022765">
    <property type="entry name" value="Dna2/Cas4_DUF83"/>
</dbReference>
<dbReference type="Gene3D" id="3.90.320.10">
    <property type="match status" value="1"/>
</dbReference>
<evidence type="ECO:0000313" key="4">
    <source>
        <dbReference type="Proteomes" id="UP000027946"/>
    </source>
</evidence>
<dbReference type="GO" id="GO:0004527">
    <property type="term" value="F:exonuclease activity"/>
    <property type="evidence" value="ECO:0007669"/>
    <property type="project" value="UniProtKB-KW"/>
</dbReference>
<name>A0A069RNF6_PEPLI</name>
<evidence type="ECO:0000259" key="2">
    <source>
        <dbReference type="Pfam" id="PF01930"/>
    </source>
</evidence>
<dbReference type="EC" id="3.1.-.-" evidence="3"/>
<dbReference type="EMBL" id="JJMM01000010">
    <property type="protein sequence ID" value="KDR95717.1"/>
    <property type="molecule type" value="Genomic_DNA"/>
</dbReference>
<proteinExistence type="predicted"/>
<dbReference type="OrthoDB" id="9794720at2"/>
<dbReference type="eggNOG" id="COG1468">
    <property type="taxonomic scope" value="Bacteria"/>
</dbReference>
<keyword evidence="4" id="KW-1185">Reference proteome</keyword>
<keyword evidence="3" id="KW-0269">Exonuclease</keyword>
<dbReference type="PANTHER" id="PTHR37168">
    <property type="entry name" value="CRISPR-ASSOCIATED EXONUCLEASE CAS4"/>
    <property type="match status" value="1"/>
</dbReference>
<dbReference type="Pfam" id="PF01930">
    <property type="entry name" value="Cas_Cas4"/>
    <property type="match status" value="1"/>
</dbReference>
<sequence length="164" mass="19546">MEKDITGMDIYYYNVCIKKLWYYSKSISMEHGNEDVSIGKMLDSDSYKNEYKNIRINNTINIDFIKSKREIHEIKKSNSIENAFIWQVKYYIYYLRGNGVEVNKGVIDYPLLKKKIDVFLEKTDYERIENMITRINFIKSSPVPCQVEKMKICGKCAYYDLCFI</sequence>
<dbReference type="Proteomes" id="UP000027946">
    <property type="component" value="Unassembled WGS sequence"/>
</dbReference>
<dbReference type="AlphaFoldDB" id="A0A069RNF6"/>
<organism evidence="3 4">
    <name type="scientific">Peptoclostridium litorale DSM 5388</name>
    <dbReference type="NCBI Taxonomy" id="1121324"/>
    <lineage>
        <taxon>Bacteria</taxon>
        <taxon>Bacillati</taxon>
        <taxon>Bacillota</taxon>
        <taxon>Clostridia</taxon>
        <taxon>Peptostreptococcales</taxon>
        <taxon>Peptoclostridiaceae</taxon>
        <taxon>Peptoclostridium</taxon>
    </lineage>
</organism>
<dbReference type="RefSeq" id="WP_038264193.1">
    <property type="nucleotide sequence ID" value="NZ_FSRH01000011.1"/>
</dbReference>
<comment type="caution">
    <text evidence="3">The sequence shown here is derived from an EMBL/GenBank/DDBJ whole genome shotgun (WGS) entry which is preliminary data.</text>
</comment>
<dbReference type="STRING" id="1121324.CLIT_10c04440"/>
<keyword evidence="1 3" id="KW-0378">Hydrolase</keyword>
<feature type="domain" description="DUF83" evidence="2">
    <location>
        <begin position="6"/>
        <end position="164"/>
    </location>
</feature>
<keyword evidence="3" id="KW-0540">Nuclease</keyword>